<proteinExistence type="predicted"/>
<dbReference type="AlphaFoldDB" id="G2WZ78"/>
<evidence type="ECO:0000256" key="1">
    <source>
        <dbReference type="SAM" id="MobiDB-lite"/>
    </source>
</evidence>
<feature type="compositionally biased region" description="Polar residues" evidence="1">
    <location>
        <begin position="581"/>
        <end position="593"/>
    </location>
</feature>
<dbReference type="Pfam" id="PF12224">
    <property type="entry name" value="Amidoligase_2"/>
    <property type="match status" value="1"/>
</dbReference>
<name>G2WZ78_VERDV</name>
<feature type="region of interest" description="Disordered" evidence="1">
    <location>
        <begin position="560"/>
        <end position="593"/>
    </location>
</feature>
<gene>
    <name evidence="2" type="ORF">VDAG_03320</name>
</gene>
<feature type="compositionally biased region" description="Polar residues" evidence="1">
    <location>
        <begin position="1"/>
        <end position="11"/>
    </location>
</feature>
<organism evidence="2 3">
    <name type="scientific">Verticillium dahliae (strain VdLs.17 / ATCC MYA-4575 / FGSC 10137)</name>
    <name type="common">Verticillium wilt</name>
    <dbReference type="NCBI Taxonomy" id="498257"/>
    <lineage>
        <taxon>Eukaryota</taxon>
        <taxon>Fungi</taxon>
        <taxon>Dikarya</taxon>
        <taxon>Ascomycota</taxon>
        <taxon>Pezizomycotina</taxon>
        <taxon>Sordariomycetes</taxon>
        <taxon>Hypocreomycetidae</taxon>
        <taxon>Glomerellales</taxon>
        <taxon>Plectosphaerellaceae</taxon>
        <taxon>Verticillium</taxon>
    </lineage>
</organism>
<feature type="region of interest" description="Disordered" evidence="1">
    <location>
        <begin position="1"/>
        <end position="26"/>
    </location>
</feature>
<dbReference type="InParanoid" id="G2WZ78"/>
<evidence type="ECO:0000313" key="2">
    <source>
        <dbReference type="EMBL" id="EGY21880.1"/>
    </source>
</evidence>
<dbReference type="EMBL" id="DS572699">
    <property type="protein sequence ID" value="EGY21880.1"/>
    <property type="molecule type" value="Genomic_DNA"/>
</dbReference>
<dbReference type="RefSeq" id="XP_009655480.1">
    <property type="nucleotide sequence ID" value="XM_009657185.1"/>
</dbReference>
<dbReference type="KEGG" id="vda:VDAG_03320"/>
<feature type="compositionally biased region" description="Basic and acidic residues" evidence="1">
    <location>
        <begin position="560"/>
        <end position="578"/>
    </location>
</feature>
<dbReference type="eggNOG" id="ENOG502SUNA">
    <property type="taxonomic scope" value="Eukaryota"/>
</dbReference>
<protein>
    <recommendedName>
        <fullName evidence="4">Amidoligase enzyme</fullName>
    </recommendedName>
</protein>
<keyword evidence="3" id="KW-1185">Reference proteome</keyword>
<reference evidence="2 3" key="1">
    <citation type="submission" date="2008-03" db="EMBL/GenBank/DDBJ databases">
        <title>The Genome Sequence of Verticillium dahliae VdLs.17.</title>
        <authorList>
            <consortium name="The Broad Institute Genome Sequencing Platform"/>
            <person name="Ma L.-J.J."/>
            <person name="Klosterman S.J."/>
            <person name="Subbarao K."/>
            <person name="Dobinson K."/>
            <person name="Veronese P."/>
            <person name="Kang S."/>
            <person name="Gold S.E."/>
            <person name="Young S."/>
            <person name="Jaffe D."/>
            <person name="Gnerre S."/>
            <person name="Berlin A."/>
            <person name="Heiman D."/>
            <person name="Hepburn T."/>
            <person name="Sykes S."/>
            <person name="Alvarado L."/>
            <person name="Kodira C.D."/>
            <person name="Lander E."/>
            <person name="Galagan J."/>
            <person name="Nusbaum C."/>
            <person name="Birren B."/>
        </authorList>
    </citation>
    <scope>NUCLEOTIDE SEQUENCE [LARGE SCALE GENOMIC DNA]</scope>
    <source>
        <strain evidence="3">VdLs.17 / ATCC MYA-4575 / FGSC 10137</strain>
    </source>
</reference>
<dbReference type="OMA" id="AWAQEEE"/>
<dbReference type="OrthoDB" id="4768338at2759"/>
<evidence type="ECO:0008006" key="4">
    <source>
        <dbReference type="Google" id="ProtNLM"/>
    </source>
</evidence>
<dbReference type="PANTHER" id="PTHR36847">
    <property type="entry name" value="AMIDOLIGASE ENZYME"/>
    <property type="match status" value="1"/>
</dbReference>
<accession>G2WZ78</accession>
<dbReference type="GeneID" id="20704783"/>
<dbReference type="InterPro" id="IPR022025">
    <property type="entry name" value="Amidoligase_2"/>
</dbReference>
<dbReference type="Proteomes" id="UP000001611">
    <property type="component" value="Chromosome 6"/>
</dbReference>
<dbReference type="HOGENOM" id="CLU_027810_1_0_1"/>
<evidence type="ECO:0000313" key="3">
    <source>
        <dbReference type="Proteomes" id="UP000001611"/>
    </source>
</evidence>
<sequence length="593" mass="67486">MRSPSSSTTVRAPNDPAPASDNPTTTSLRVSFGIELEFFLAWAYEGEADPDENIAHELAPLLRVPRDLEQGSMQADVPLYKRTPLSYCKELLRETLARAGVPCRLWDTSLYHPDSIQKRQVECNKTEYTSFNIIGESTLKEFENMDGYRVVGVELVSPAMYDRENSFDLIRLAVSTLTTNFRCRVNQSCGFHVHVGAGKDKRIDPRTLRRFGALIWAASPLLSQLHAPDRAVHEWSQNVRDCLGTDISRANGSAASLWRSEFCFDVDEAETRRITRACGRDRWLGETFETEDEQDGKLGLSDIATSEMGEPGRHWQDTLFMNPKPANAEDLSHRDPPNIDYKYPDSKPRVFMLQPRLDASIPPRPRHPPFERRIAHVPLRSPPQRNPDVIARAEPWVDVFHASMPQNMERPTRRDVMSGVREILSADLLGGLVGRLYGDVYKHTAYNFMNYSLENYRTLVPEESTTIELREAGGTLDPAWICVWAKIACRLLEWSRDACDADFFRVVRLLAWAQEEGGHYDIVDFLVDLNLLAEARYCEERLERGAEAWFECLLFAPTSEERAENKRREREEQTHLRQDGSPGSASSMYASPA</sequence>
<dbReference type="PANTHER" id="PTHR36847:SF1">
    <property type="entry name" value="AMIDOLIGASE ENZYME"/>
    <property type="match status" value="1"/>
</dbReference>
<feature type="compositionally biased region" description="Low complexity" evidence="1">
    <location>
        <begin position="12"/>
        <end position="23"/>
    </location>
</feature>